<sequence>MPFIVSTGPPGAKQIDKRTRKLIRSHVMIGRNMGRALPKRASKTTDSSEARARDSQAQSETDQHKCTKAKRSCKTRRSVARQRSETQTALARTVFGILLTSHIPRKVRTDLSLIQCADRTVEPSTVLVVLRFSSIAERALYTLEPCVQFDKPDRRWLEPIGHDAVFLHTMISTAEDYFMLLTGSRAHGTSSPDPRVTGRELAHLSKALRLLRERLIRAEQEEGLSDDTICAILCIATTARGFGDYEAAFAHMLGLRKIVDLRGGIAGLRGSGKLLIDLFRCDLGMALDTGSPPTFFNDPSVEPFISYPTTSLSDIFLPRQLAKLPSELTVPSHISNPSLASSLGTIAPELSEAWIALSSFCTAIHVAEALGQKLPKDLMLDTMAAVTYRLIALSSTFAPGSLDELVRVGLLVFSANVFLQWLDLKLPFYFLPRLLRDVLMAGRPEGCSWELWIWFLSVGAISVFDVETEDRLGEALGQAMEGCELGAREKWEWDGNRGVRSLLREFMWIGLLYEKHARKVFEVVTEREMMRAGFWWKRQGAMVTACGMDGTQLGLA</sequence>
<proteinExistence type="predicted"/>
<accession>A0AAN6Y4W0</accession>
<dbReference type="AlphaFoldDB" id="A0AAN6Y4W0"/>
<dbReference type="PANTHER" id="PTHR37540">
    <property type="entry name" value="TRANSCRIPTION FACTOR (ACR-2), PUTATIVE-RELATED-RELATED"/>
    <property type="match status" value="1"/>
</dbReference>
<comment type="caution">
    <text evidence="2">The sequence shown here is derived from an EMBL/GenBank/DDBJ whole genome shotgun (WGS) entry which is preliminary data.</text>
</comment>
<feature type="compositionally biased region" description="Basic residues" evidence="1">
    <location>
        <begin position="66"/>
        <end position="80"/>
    </location>
</feature>
<feature type="region of interest" description="Disordered" evidence="1">
    <location>
        <begin position="30"/>
        <end position="84"/>
    </location>
</feature>
<evidence type="ECO:0008006" key="4">
    <source>
        <dbReference type="Google" id="ProtNLM"/>
    </source>
</evidence>
<organism evidence="2 3">
    <name type="scientific">Rhypophila decipiens</name>
    <dbReference type="NCBI Taxonomy" id="261697"/>
    <lineage>
        <taxon>Eukaryota</taxon>
        <taxon>Fungi</taxon>
        <taxon>Dikarya</taxon>
        <taxon>Ascomycota</taxon>
        <taxon>Pezizomycotina</taxon>
        <taxon>Sordariomycetes</taxon>
        <taxon>Sordariomycetidae</taxon>
        <taxon>Sordariales</taxon>
        <taxon>Naviculisporaceae</taxon>
        <taxon>Rhypophila</taxon>
    </lineage>
</organism>
<evidence type="ECO:0000313" key="3">
    <source>
        <dbReference type="Proteomes" id="UP001301769"/>
    </source>
</evidence>
<gene>
    <name evidence="2" type="ORF">QBC37DRAFT_442914</name>
</gene>
<evidence type="ECO:0000256" key="1">
    <source>
        <dbReference type="SAM" id="MobiDB-lite"/>
    </source>
</evidence>
<name>A0AAN6Y4W0_9PEZI</name>
<evidence type="ECO:0000313" key="2">
    <source>
        <dbReference type="EMBL" id="KAK4210137.1"/>
    </source>
</evidence>
<reference evidence="2" key="1">
    <citation type="journal article" date="2023" name="Mol. Phylogenet. Evol.">
        <title>Genome-scale phylogeny and comparative genomics of the fungal order Sordariales.</title>
        <authorList>
            <person name="Hensen N."/>
            <person name="Bonometti L."/>
            <person name="Westerberg I."/>
            <person name="Brannstrom I.O."/>
            <person name="Guillou S."/>
            <person name="Cros-Aarteil S."/>
            <person name="Calhoun S."/>
            <person name="Haridas S."/>
            <person name="Kuo A."/>
            <person name="Mondo S."/>
            <person name="Pangilinan J."/>
            <person name="Riley R."/>
            <person name="LaButti K."/>
            <person name="Andreopoulos B."/>
            <person name="Lipzen A."/>
            <person name="Chen C."/>
            <person name="Yan M."/>
            <person name="Daum C."/>
            <person name="Ng V."/>
            <person name="Clum A."/>
            <person name="Steindorff A."/>
            <person name="Ohm R.A."/>
            <person name="Martin F."/>
            <person name="Silar P."/>
            <person name="Natvig D.O."/>
            <person name="Lalanne C."/>
            <person name="Gautier V."/>
            <person name="Ament-Velasquez S.L."/>
            <person name="Kruys A."/>
            <person name="Hutchinson M.I."/>
            <person name="Powell A.J."/>
            <person name="Barry K."/>
            <person name="Miller A.N."/>
            <person name="Grigoriev I.V."/>
            <person name="Debuchy R."/>
            <person name="Gladieux P."/>
            <person name="Hiltunen Thoren M."/>
            <person name="Johannesson H."/>
        </authorList>
    </citation>
    <scope>NUCLEOTIDE SEQUENCE</scope>
    <source>
        <strain evidence="2">PSN293</strain>
    </source>
</reference>
<dbReference type="PANTHER" id="PTHR37540:SF5">
    <property type="entry name" value="TRANSCRIPTION FACTOR DOMAIN-CONTAINING PROTEIN"/>
    <property type="match status" value="1"/>
</dbReference>
<protein>
    <recommendedName>
        <fullName evidence="4">Tachykinin family protein</fullName>
    </recommendedName>
</protein>
<dbReference type="Proteomes" id="UP001301769">
    <property type="component" value="Unassembled WGS sequence"/>
</dbReference>
<keyword evidence="3" id="KW-1185">Reference proteome</keyword>
<reference evidence="2" key="2">
    <citation type="submission" date="2023-05" db="EMBL/GenBank/DDBJ databases">
        <authorList>
            <consortium name="Lawrence Berkeley National Laboratory"/>
            <person name="Steindorff A."/>
            <person name="Hensen N."/>
            <person name="Bonometti L."/>
            <person name="Westerberg I."/>
            <person name="Brannstrom I.O."/>
            <person name="Guillou S."/>
            <person name="Cros-Aarteil S."/>
            <person name="Calhoun S."/>
            <person name="Haridas S."/>
            <person name="Kuo A."/>
            <person name="Mondo S."/>
            <person name="Pangilinan J."/>
            <person name="Riley R."/>
            <person name="Labutti K."/>
            <person name="Andreopoulos B."/>
            <person name="Lipzen A."/>
            <person name="Chen C."/>
            <person name="Yanf M."/>
            <person name="Daum C."/>
            <person name="Ng V."/>
            <person name="Clum A."/>
            <person name="Ohm R."/>
            <person name="Martin F."/>
            <person name="Silar P."/>
            <person name="Natvig D."/>
            <person name="Lalanne C."/>
            <person name="Gautier V."/>
            <person name="Ament-Velasquez S.L."/>
            <person name="Kruys A."/>
            <person name="Hutchinson M.I."/>
            <person name="Powell A.J."/>
            <person name="Barry K."/>
            <person name="Miller A.N."/>
            <person name="Grigoriev I.V."/>
            <person name="Debuchy R."/>
            <person name="Gladieux P."/>
            <person name="Thoren M.H."/>
            <person name="Johannesson H."/>
        </authorList>
    </citation>
    <scope>NUCLEOTIDE SEQUENCE</scope>
    <source>
        <strain evidence="2">PSN293</strain>
    </source>
</reference>
<dbReference type="EMBL" id="MU858183">
    <property type="protein sequence ID" value="KAK4210137.1"/>
    <property type="molecule type" value="Genomic_DNA"/>
</dbReference>